<dbReference type="RefSeq" id="XP_006681707.1">
    <property type="nucleotide sequence ID" value="XM_006681644.1"/>
</dbReference>
<protein>
    <recommendedName>
        <fullName evidence="12">Chaperone DnaJ</fullName>
    </recommendedName>
</protein>
<evidence type="ECO:0000259" key="8">
    <source>
        <dbReference type="PROSITE" id="PS50076"/>
    </source>
</evidence>
<dbReference type="Pfam" id="PF01556">
    <property type="entry name" value="DnaJ_C"/>
    <property type="match status" value="1"/>
</dbReference>
<dbReference type="InterPro" id="IPR044713">
    <property type="entry name" value="DNJA1/2-like"/>
</dbReference>
<evidence type="ECO:0000256" key="2">
    <source>
        <dbReference type="ARBA" id="ARBA00022737"/>
    </source>
</evidence>
<dbReference type="FunCoup" id="F4PB19">
    <property type="interactions" value="207"/>
</dbReference>
<dbReference type="InterPro" id="IPR002939">
    <property type="entry name" value="DnaJ_C"/>
</dbReference>
<gene>
    <name evidence="10" type="ORF">BATDEDRAFT_33679</name>
</gene>
<dbReference type="InParanoid" id="F4PB19"/>
<keyword evidence="4 6" id="KW-0862">Zinc</keyword>
<dbReference type="SUPFAM" id="SSF49493">
    <property type="entry name" value="HSP40/DnaJ peptide-binding domain"/>
    <property type="match status" value="2"/>
</dbReference>
<dbReference type="OMA" id="NIYESFF"/>
<dbReference type="AlphaFoldDB" id="F4PB19"/>
<dbReference type="Proteomes" id="UP000007241">
    <property type="component" value="Unassembled WGS sequence"/>
</dbReference>
<dbReference type="PROSITE" id="PS50076">
    <property type="entry name" value="DNAJ_2"/>
    <property type="match status" value="1"/>
</dbReference>
<keyword evidence="11" id="KW-1185">Reference proteome</keyword>
<evidence type="ECO:0000256" key="5">
    <source>
        <dbReference type="ARBA" id="ARBA00023186"/>
    </source>
</evidence>
<dbReference type="InterPro" id="IPR001623">
    <property type="entry name" value="DnaJ_domain"/>
</dbReference>
<feature type="domain" description="J" evidence="8">
    <location>
        <begin position="27"/>
        <end position="95"/>
    </location>
</feature>
<dbReference type="GO" id="GO:0008270">
    <property type="term" value="F:zinc ion binding"/>
    <property type="evidence" value="ECO:0007669"/>
    <property type="project" value="UniProtKB-KW"/>
</dbReference>
<dbReference type="OrthoDB" id="550424at2759"/>
<dbReference type="GO" id="GO:0005524">
    <property type="term" value="F:ATP binding"/>
    <property type="evidence" value="ECO:0007669"/>
    <property type="project" value="InterPro"/>
</dbReference>
<dbReference type="Gene3D" id="2.60.260.20">
    <property type="entry name" value="Urease metallochaperone UreE, N-terminal domain"/>
    <property type="match status" value="2"/>
</dbReference>
<keyword evidence="7" id="KW-0732">Signal</keyword>
<dbReference type="STRING" id="684364.F4PB19"/>
<dbReference type="Pfam" id="PF00226">
    <property type="entry name" value="DnaJ"/>
    <property type="match status" value="1"/>
</dbReference>
<dbReference type="EMBL" id="GL882891">
    <property type="protein sequence ID" value="EGF77777.1"/>
    <property type="molecule type" value="Genomic_DNA"/>
</dbReference>
<dbReference type="HAMAP" id="MF_01152">
    <property type="entry name" value="DnaJ"/>
    <property type="match status" value="1"/>
</dbReference>
<keyword evidence="5" id="KW-0143">Chaperone</keyword>
<accession>F4PB19</accession>
<dbReference type="GO" id="GO:0005737">
    <property type="term" value="C:cytoplasm"/>
    <property type="evidence" value="ECO:0000318"/>
    <property type="project" value="GO_Central"/>
</dbReference>
<dbReference type="GO" id="GO:0051082">
    <property type="term" value="F:unfolded protein binding"/>
    <property type="evidence" value="ECO:0007669"/>
    <property type="project" value="InterPro"/>
</dbReference>
<evidence type="ECO:0000313" key="10">
    <source>
        <dbReference type="EMBL" id="EGF77777.1"/>
    </source>
</evidence>
<evidence type="ECO:0008006" key="12">
    <source>
        <dbReference type="Google" id="ProtNLM"/>
    </source>
</evidence>
<dbReference type="SUPFAM" id="SSF46565">
    <property type="entry name" value="Chaperone J-domain"/>
    <property type="match status" value="1"/>
</dbReference>
<dbReference type="GO" id="GO:0009408">
    <property type="term" value="P:response to heat"/>
    <property type="evidence" value="ECO:0007669"/>
    <property type="project" value="InterPro"/>
</dbReference>
<name>F4PB19_BATDJ</name>
<dbReference type="CDD" id="cd10719">
    <property type="entry name" value="DnaJ_zf"/>
    <property type="match status" value="1"/>
</dbReference>
<dbReference type="InterPro" id="IPR036410">
    <property type="entry name" value="HSP_DnaJ_Cys-rich_dom_sf"/>
</dbReference>
<evidence type="ECO:0000313" key="11">
    <source>
        <dbReference type="Proteomes" id="UP000007241"/>
    </source>
</evidence>
<dbReference type="GO" id="GO:0051087">
    <property type="term" value="F:protein-folding chaperone binding"/>
    <property type="evidence" value="ECO:0000318"/>
    <property type="project" value="GO_Central"/>
</dbReference>
<dbReference type="GO" id="GO:0042026">
    <property type="term" value="P:protein refolding"/>
    <property type="evidence" value="ECO:0000318"/>
    <property type="project" value="GO_Central"/>
</dbReference>
<dbReference type="Pfam" id="PF00684">
    <property type="entry name" value="DnaJ_CXXCXGXG"/>
    <property type="match status" value="1"/>
</dbReference>
<organism evidence="10 11">
    <name type="scientific">Batrachochytrium dendrobatidis (strain JAM81 / FGSC 10211)</name>
    <name type="common">Frog chytrid fungus</name>
    <dbReference type="NCBI Taxonomy" id="684364"/>
    <lineage>
        <taxon>Eukaryota</taxon>
        <taxon>Fungi</taxon>
        <taxon>Fungi incertae sedis</taxon>
        <taxon>Chytridiomycota</taxon>
        <taxon>Chytridiomycota incertae sedis</taxon>
        <taxon>Chytridiomycetes</taxon>
        <taxon>Rhizophydiales</taxon>
        <taxon>Rhizophydiales incertae sedis</taxon>
        <taxon>Batrachochytrium</taxon>
    </lineage>
</organism>
<evidence type="ECO:0000256" key="6">
    <source>
        <dbReference type="PROSITE-ProRule" id="PRU00546"/>
    </source>
</evidence>
<dbReference type="PANTHER" id="PTHR43888">
    <property type="entry name" value="DNAJ-LIKE-2, ISOFORM A-RELATED"/>
    <property type="match status" value="1"/>
</dbReference>
<feature type="zinc finger region" description="CR-type" evidence="6">
    <location>
        <begin position="144"/>
        <end position="227"/>
    </location>
</feature>
<keyword evidence="2" id="KW-0677">Repeat</keyword>
<dbReference type="Gene3D" id="1.10.287.110">
    <property type="entry name" value="DnaJ domain"/>
    <property type="match status" value="1"/>
</dbReference>
<proteinExistence type="inferred from homology"/>
<dbReference type="PRINTS" id="PR00625">
    <property type="entry name" value="JDOMAIN"/>
</dbReference>
<feature type="chain" id="PRO_5003319102" description="Chaperone DnaJ" evidence="7">
    <location>
        <begin position="25"/>
        <end position="366"/>
    </location>
</feature>
<keyword evidence="1 6" id="KW-0479">Metal-binding</keyword>
<dbReference type="PROSITE" id="PS51188">
    <property type="entry name" value="ZF_CR"/>
    <property type="match status" value="1"/>
</dbReference>
<evidence type="ECO:0000256" key="4">
    <source>
        <dbReference type="ARBA" id="ARBA00022833"/>
    </source>
</evidence>
<sequence>MLGTGRLLCVLLLLLDFAFVTVFAKSDYYSILGVSRSASKAYLKEIKKAYRSLSKKYHPDKNPGNKEAEDKFVELAKAYEIIIDDEKRRVYDQYGEDGLKENSQQFRNPFDFFNQGFNGGQRAERRGPSINMILDVTLEEIFNGKEIDVEINRQVICPSCRGSGAKSHDHIHTCQTCGGSGVRIVRQQIAPGFTQQIQTTCNVCNGRGKIVKSKCPVCDGLKVKRGSSQITVQVEKGMANDQELVYEGEADQSPDVATGHVKFTLRVAEHERFTRVGDNLYMNDAISLREALLGFERKFTHLDGSSFAVSRKAVTQHGFVQTIPSKGMPKHEFPSDGGDLFIEYQVVLPATLTDAQRKLVEQLFPK</sequence>
<dbReference type="CDD" id="cd06257">
    <property type="entry name" value="DnaJ"/>
    <property type="match status" value="1"/>
</dbReference>
<dbReference type="InterPro" id="IPR001305">
    <property type="entry name" value="HSP_DnaJ_Cys-rich_dom"/>
</dbReference>
<dbReference type="InterPro" id="IPR008971">
    <property type="entry name" value="HSP40/DnaJ_pept-bd"/>
</dbReference>
<evidence type="ECO:0000256" key="1">
    <source>
        <dbReference type="ARBA" id="ARBA00022723"/>
    </source>
</evidence>
<dbReference type="Gene3D" id="2.10.230.10">
    <property type="entry name" value="Heat shock protein DnaJ, cysteine-rich domain"/>
    <property type="match status" value="1"/>
</dbReference>
<dbReference type="FunFam" id="2.60.260.20:FF:000013">
    <property type="entry name" value="DnaJ subfamily B member 11"/>
    <property type="match status" value="1"/>
</dbReference>
<dbReference type="SUPFAM" id="SSF57938">
    <property type="entry name" value="DnaJ/Hsp40 cysteine-rich domain"/>
    <property type="match status" value="1"/>
</dbReference>
<dbReference type="FunFam" id="2.10.230.10:FF:000002">
    <property type="entry name" value="Molecular chaperone DnaJ"/>
    <property type="match status" value="1"/>
</dbReference>
<reference evidence="10 11" key="1">
    <citation type="submission" date="2009-12" db="EMBL/GenBank/DDBJ databases">
        <title>The draft genome of Batrachochytrium dendrobatidis.</title>
        <authorList>
            <consortium name="US DOE Joint Genome Institute (JGI-PGF)"/>
            <person name="Kuo A."/>
            <person name="Salamov A."/>
            <person name="Schmutz J."/>
            <person name="Lucas S."/>
            <person name="Pitluck S."/>
            <person name="Rosenblum E."/>
            <person name="Stajich J."/>
            <person name="Eisen M."/>
            <person name="Grigoriev I.V."/>
        </authorList>
    </citation>
    <scope>NUCLEOTIDE SEQUENCE [LARGE SCALE GENOMIC DNA]</scope>
    <source>
        <strain evidence="11">JAM81 / FGSC 10211</strain>
    </source>
</reference>
<dbReference type="SMART" id="SM00271">
    <property type="entry name" value="DnaJ"/>
    <property type="match status" value="1"/>
</dbReference>
<dbReference type="GO" id="GO:0030544">
    <property type="term" value="F:Hsp70 protein binding"/>
    <property type="evidence" value="ECO:0007669"/>
    <property type="project" value="InterPro"/>
</dbReference>
<feature type="signal peptide" evidence="7">
    <location>
        <begin position="1"/>
        <end position="24"/>
    </location>
</feature>
<evidence type="ECO:0000259" key="9">
    <source>
        <dbReference type="PROSITE" id="PS51188"/>
    </source>
</evidence>
<feature type="domain" description="CR-type" evidence="9">
    <location>
        <begin position="144"/>
        <end position="227"/>
    </location>
</feature>
<dbReference type="HOGENOM" id="CLU_017633_0_2_1"/>
<dbReference type="InterPro" id="IPR012724">
    <property type="entry name" value="DnaJ"/>
</dbReference>
<dbReference type="InterPro" id="IPR036869">
    <property type="entry name" value="J_dom_sf"/>
</dbReference>
<evidence type="ECO:0000256" key="3">
    <source>
        <dbReference type="ARBA" id="ARBA00022771"/>
    </source>
</evidence>
<dbReference type="CDD" id="cd10747">
    <property type="entry name" value="DnaJ_C"/>
    <property type="match status" value="1"/>
</dbReference>
<keyword evidence="3 6" id="KW-0863">Zinc-finger</keyword>
<dbReference type="GeneID" id="18240221"/>
<evidence type="ECO:0000256" key="7">
    <source>
        <dbReference type="SAM" id="SignalP"/>
    </source>
</evidence>